<organism evidence="4 5">
    <name type="scientific">Telmatospirillum siberiense</name>
    <dbReference type="NCBI Taxonomy" id="382514"/>
    <lineage>
        <taxon>Bacteria</taxon>
        <taxon>Pseudomonadati</taxon>
        <taxon>Pseudomonadota</taxon>
        <taxon>Alphaproteobacteria</taxon>
        <taxon>Rhodospirillales</taxon>
        <taxon>Rhodospirillaceae</taxon>
        <taxon>Telmatospirillum</taxon>
    </lineage>
</organism>
<dbReference type="Proteomes" id="UP000233293">
    <property type="component" value="Unassembled WGS sequence"/>
</dbReference>
<comment type="caution">
    <text evidence="4">The sequence shown here is derived from an EMBL/GenBank/DDBJ whole genome shotgun (WGS) entry which is preliminary data.</text>
</comment>
<evidence type="ECO:0008006" key="6">
    <source>
        <dbReference type="Google" id="ProtNLM"/>
    </source>
</evidence>
<proteinExistence type="inferred from homology"/>
<protein>
    <recommendedName>
        <fullName evidence="6">Histidine-type phosphatase</fullName>
    </recommendedName>
</protein>
<dbReference type="GO" id="GO:0030288">
    <property type="term" value="C:outer membrane-bounded periplasmic space"/>
    <property type="evidence" value="ECO:0007669"/>
    <property type="project" value="TreeGrafter"/>
</dbReference>
<dbReference type="Pfam" id="PF00328">
    <property type="entry name" value="His_Phos_2"/>
    <property type="match status" value="1"/>
</dbReference>
<evidence type="ECO:0000313" key="5">
    <source>
        <dbReference type="Proteomes" id="UP000233293"/>
    </source>
</evidence>
<dbReference type="Gene3D" id="3.40.50.1240">
    <property type="entry name" value="Phosphoglycerate mutase-like"/>
    <property type="match status" value="2"/>
</dbReference>
<dbReference type="InterPro" id="IPR000560">
    <property type="entry name" value="His_Pase_clade-2"/>
</dbReference>
<comment type="similarity">
    <text evidence="1">Belongs to the histidine acid phosphatase family.</text>
</comment>
<keyword evidence="5" id="KW-1185">Reference proteome</keyword>
<dbReference type="GO" id="GO:0050308">
    <property type="term" value="F:sugar-phosphatase activity"/>
    <property type="evidence" value="ECO:0007669"/>
    <property type="project" value="TreeGrafter"/>
</dbReference>
<keyword evidence="2" id="KW-0378">Hydrolase</keyword>
<dbReference type="InterPro" id="IPR033379">
    <property type="entry name" value="Acid_Pase_AS"/>
</dbReference>
<evidence type="ECO:0000256" key="1">
    <source>
        <dbReference type="ARBA" id="ARBA00005375"/>
    </source>
</evidence>
<dbReference type="EMBL" id="PIUM01000010">
    <property type="protein sequence ID" value="PKU24578.1"/>
    <property type="molecule type" value="Genomic_DNA"/>
</dbReference>
<keyword evidence="3" id="KW-0732">Signal</keyword>
<dbReference type="AlphaFoldDB" id="A0A2N3PW14"/>
<evidence type="ECO:0000313" key="4">
    <source>
        <dbReference type="EMBL" id="PKU24578.1"/>
    </source>
</evidence>
<dbReference type="RefSeq" id="WP_101250614.1">
    <property type="nucleotide sequence ID" value="NZ_PIUM01000010.1"/>
</dbReference>
<dbReference type="InterPro" id="IPR050645">
    <property type="entry name" value="Histidine_acid_phosphatase"/>
</dbReference>
<evidence type="ECO:0000256" key="3">
    <source>
        <dbReference type="SAM" id="SignalP"/>
    </source>
</evidence>
<dbReference type="PANTHER" id="PTHR11567:SF110">
    <property type="entry name" value="2-PHOSPHOXYLOSE PHOSPHATASE 1"/>
    <property type="match status" value="1"/>
</dbReference>
<dbReference type="PANTHER" id="PTHR11567">
    <property type="entry name" value="ACID PHOSPHATASE-RELATED"/>
    <property type="match status" value="1"/>
</dbReference>
<sequence>MTRKTKILGILLAGLAVAATPARAAPDLRLEKVVILIRHGIRSPTKNTEELSRYAAETWPSWTVGPGELTAHGARVTARMGAYLRQRYAAAGLLPARGCPDRRSLLFRADSADQRTRASGDALAGGAAPGCGLSAEHAPAGTEDPLFSSNRRQLCAIDAERAKAEILARSGGDLDRPGPDYDKARQALQQVLFPDATQASCTGQDGAKCFMVTAANSLRATNGNIRMEGPLAIGATISESILLEYAEGFPAGAVGWGRAASPEILAAIMPLHDLYADLMRRTPHIASRHSALLVRRIADLLAETPRAGQPRMATFVGHDTNLSNLAGLLDVDWTLPDQPDKTAPDTAMAFEVWRDGAKGERYVRLVVHYQTLEELRHRTDDLHAGRLAESLIIPVAGCDGPQGLCRLSAFTNRLTGRIDPGCLSASSDGE</sequence>
<gene>
    <name evidence="4" type="ORF">CWS72_10790</name>
</gene>
<reference evidence="5" key="1">
    <citation type="submission" date="2017-12" db="EMBL/GenBank/DDBJ databases">
        <title>Draft genome sequence of Telmatospirillum siberiense 26-4b1T, an acidotolerant peatland alphaproteobacterium potentially involved in sulfur cycling.</title>
        <authorList>
            <person name="Hausmann B."/>
            <person name="Pjevac P."/>
            <person name="Schreck K."/>
            <person name="Herbold C.W."/>
            <person name="Daims H."/>
            <person name="Wagner M."/>
            <person name="Pester M."/>
            <person name="Loy A."/>
        </authorList>
    </citation>
    <scope>NUCLEOTIDE SEQUENCE [LARGE SCALE GENOMIC DNA]</scope>
    <source>
        <strain evidence="5">26-4b1</strain>
    </source>
</reference>
<feature type="signal peptide" evidence="3">
    <location>
        <begin position="1"/>
        <end position="24"/>
    </location>
</feature>
<evidence type="ECO:0000256" key="2">
    <source>
        <dbReference type="ARBA" id="ARBA00022801"/>
    </source>
</evidence>
<name>A0A2N3PW14_9PROT</name>
<dbReference type="SUPFAM" id="SSF53254">
    <property type="entry name" value="Phosphoglycerate mutase-like"/>
    <property type="match status" value="1"/>
</dbReference>
<feature type="chain" id="PRO_5014839924" description="Histidine-type phosphatase" evidence="3">
    <location>
        <begin position="25"/>
        <end position="430"/>
    </location>
</feature>
<dbReference type="PROSITE" id="PS00616">
    <property type="entry name" value="HIS_ACID_PHOSPHAT_1"/>
    <property type="match status" value="1"/>
</dbReference>
<dbReference type="CDD" id="cd07061">
    <property type="entry name" value="HP_HAP_like"/>
    <property type="match status" value="1"/>
</dbReference>
<dbReference type="InterPro" id="IPR029033">
    <property type="entry name" value="His_PPase_superfam"/>
</dbReference>
<dbReference type="OrthoDB" id="395886at2"/>
<accession>A0A2N3PW14</accession>